<evidence type="ECO:0000313" key="2">
    <source>
        <dbReference type="Proteomes" id="UP000699462"/>
    </source>
</evidence>
<reference evidence="1 2" key="1">
    <citation type="submission" date="2019-07" db="EMBL/GenBank/DDBJ databases">
        <title>Annotation for the trematode Paragonimus westermani.</title>
        <authorList>
            <person name="Choi Y.-J."/>
        </authorList>
    </citation>
    <scope>NUCLEOTIDE SEQUENCE [LARGE SCALE GENOMIC DNA]</scope>
    <source>
        <strain evidence="1">180907_Pwestermani</strain>
    </source>
</reference>
<comment type="caution">
    <text evidence="1">The sequence shown here is derived from an EMBL/GenBank/DDBJ whole genome shotgun (WGS) entry which is preliminary data.</text>
</comment>
<dbReference type="AlphaFoldDB" id="A0A8T0DHU3"/>
<gene>
    <name evidence="1" type="ORF">P879_09339</name>
</gene>
<dbReference type="Proteomes" id="UP000699462">
    <property type="component" value="Unassembled WGS sequence"/>
</dbReference>
<proteinExistence type="predicted"/>
<protein>
    <submittedName>
        <fullName evidence="1">Uncharacterized protein</fullName>
    </submittedName>
</protein>
<keyword evidence="2" id="KW-1185">Reference proteome</keyword>
<evidence type="ECO:0000313" key="1">
    <source>
        <dbReference type="EMBL" id="KAF8566518.1"/>
    </source>
</evidence>
<name>A0A8T0DHU3_9TREM</name>
<organism evidence="1 2">
    <name type="scientific">Paragonimus westermani</name>
    <dbReference type="NCBI Taxonomy" id="34504"/>
    <lineage>
        <taxon>Eukaryota</taxon>
        <taxon>Metazoa</taxon>
        <taxon>Spiralia</taxon>
        <taxon>Lophotrochozoa</taxon>
        <taxon>Platyhelminthes</taxon>
        <taxon>Trematoda</taxon>
        <taxon>Digenea</taxon>
        <taxon>Plagiorchiida</taxon>
        <taxon>Troglotremata</taxon>
        <taxon>Troglotrematidae</taxon>
        <taxon>Paragonimus</taxon>
    </lineage>
</organism>
<accession>A0A8T0DHU3</accession>
<sequence length="71" mass="8040">MRQYFVFYRSLGCDNTARNSAPCIKVLHCMVGFVSYSVPNPNIITCGSLCRCASRAELQSSVFREAWTNRL</sequence>
<dbReference type="EMBL" id="JTDF01004999">
    <property type="protein sequence ID" value="KAF8566518.1"/>
    <property type="molecule type" value="Genomic_DNA"/>
</dbReference>